<evidence type="ECO:0000256" key="2">
    <source>
        <dbReference type="ARBA" id="ARBA00023134"/>
    </source>
</evidence>
<dbReference type="NCBIfam" id="TIGR00231">
    <property type="entry name" value="small_GTP"/>
    <property type="match status" value="1"/>
</dbReference>
<dbReference type="GO" id="GO:0003746">
    <property type="term" value="F:translation elongation factor activity"/>
    <property type="evidence" value="ECO:0007669"/>
    <property type="project" value="TreeGrafter"/>
</dbReference>
<sequence>MNPTLIRNVSIVGSDQHGKTTLMNRILGKTKDRNTIMATNVNYFMTIRSNPVSISAKSNVSDNHQEELLFNIIDTPGHPEFLGHVAGDLKLTDGLIVVVDCSEGLFEHIRTILKHALSSTPIESNHHDVGNKDESYKKIVLFINKVDILLKHDAGTDDSFEAIHKTLKKIVSDVNEILKECNHPALDPREGNVIFGSALHGWIIDFDHFIGAYHKQFGVEQSKLLGRFWDDHYFDMNEKKWRKRLKNGDEHRGFNKFILGPIHRTLQQCYSTLSLASLNEHGNGDENNNKCMEYKGDDFDNVEKESNDTKKPRSDAEQQNIDKVLEHIEKVLKISNVGMKPEKVLEQLKQKYRSDTAAAGDALFHLVMRHLMPLESRFIRIIERHLPSPFQDQQHNYYYSQKSDTRNKSTTDIVSEAIYCCDSKGPLVIHVTKYIEIDTTIQEEQPRYRNIMCLGRILSGTLSINSDEDDDAYSKVHVSTDFPLANKVDSIRGILTLGIKQSFYPVTRTSATTTTSTSNNSDNDNVPLSAGCLVLLVMKKQQWSLPAIFTLKDEIDYACPFISSRISIPFASPVIEIPIRVEPHHSIFVYNTLAKLFRMDPSFTFWEESVAPEGGDVQFLISVTGKHHLRTLMALLLILSRQEQQKEQKKQKEEGIKTSISSSPLEINVMEDDKIVCYHETITSTSPQVLAKSPNRYCRMTMHVQQAGTQYYSHKKDNGSSAEGSDNNNISSRNKRKQAARCWGHNTVRHNLLFNDTCGIQYLSEFKDGIVQAFQWVQKEGPLFYGPLNHCQFHIHDIFSNCDAIKRGNGQVIIMTRNSMFGSLVSANMTLEEPIYIVEIICKASVVQHVRDFFLMTNHDGDNDNNSNKHQYQNCVFIGEAEQCHALNAVCITFHLPVKEAMYLDKEEFNNKNPLAKIESLRKTLHHWEKLPGLAHNPDSEVHKIVRELRKRRNLKEDIPTYEKQYEKKT</sequence>
<evidence type="ECO:0000256" key="1">
    <source>
        <dbReference type="ARBA" id="ARBA00022741"/>
    </source>
</evidence>
<reference evidence="7" key="1">
    <citation type="journal article" date="2022" name="IScience">
        <title>Evolution of zygomycete secretomes and the origins of terrestrial fungal ecologies.</title>
        <authorList>
            <person name="Chang Y."/>
            <person name="Wang Y."/>
            <person name="Mondo S."/>
            <person name="Ahrendt S."/>
            <person name="Andreopoulos W."/>
            <person name="Barry K."/>
            <person name="Beard J."/>
            <person name="Benny G.L."/>
            <person name="Blankenship S."/>
            <person name="Bonito G."/>
            <person name="Cuomo C."/>
            <person name="Desiro A."/>
            <person name="Gervers K.A."/>
            <person name="Hundley H."/>
            <person name="Kuo A."/>
            <person name="LaButti K."/>
            <person name="Lang B.F."/>
            <person name="Lipzen A."/>
            <person name="O'Donnell K."/>
            <person name="Pangilinan J."/>
            <person name="Reynolds N."/>
            <person name="Sandor L."/>
            <person name="Smith M.E."/>
            <person name="Tsang A."/>
            <person name="Grigoriev I.V."/>
            <person name="Stajich J.E."/>
            <person name="Spatafora J.W."/>
        </authorList>
    </citation>
    <scope>NUCLEOTIDE SEQUENCE</scope>
    <source>
        <strain evidence="7">RSA 2281</strain>
    </source>
</reference>
<dbReference type="Gene3D" id="3.30.70.240">
    <property type="match status" value="1"/>
</dbReference>
<evidence type="ECO:0000256" key="3">
    <source>
        <dbReference type="ARBA" id="ARBA00024731"/>
    </source>
</evidence>
<feature type="compositionally biased region" description="Polar residues" evidence="4">
    <location>
        <begin position="719"/>
        <end position="732"/>
    </location>
</feature>
<dbReference type="Pfam" id="PF03764">
    <property type="entry name" value="EFG_IV"/>
    <property type="match status" value="1"/>
</dbReference>
<evidence type="ECO:0000313" key="8">
    <source>
        <dbReference type="Proteomes" id="UP001209540"/>
    </source>
</evidence>
<dbReference type="InterPro" id="IPR000795">
    <property type="entry name" value="T_Tr_GTP-bd_dom"/>
</dbReference>
<accession>A0AAD5K6B2</accession>
<dbReference type="CDD" id="cd01681">
    <property type="entry name" value="aeEF2_snRNP_like_IV"/>
    <property type="match status" value="1"/>
</dbReference>
<organism evidence="7 8">
    <name type="scientific">Phascolomyces articulosus</name>
    <dbReference type="NCBI Taxonomy" id="60185"/>
    <lineage>
        <taxon>Eukaryota</taxon>
        <taxon>Fungi</taxon>
        <taxon>Fungi incertae sedis</taxon>
        <taxon>Mucoromycota</taxon>
        <taxon>Mucoromycotina</taxon>
        <taxon>Mucoromycetes</taxon>
        <taxon>Mucorales</taxon>
        <taxon>Lichtheimiaceae</taxon>
        <taxon>Phascolomyces</taxon>
    </lineage>
</organism>
<dbReference type="InterPro" id="IPR005517">
    <property type="entry name" value="Transl_elong_EFG/EF2_IV"/>
</dbReference>
<reference evidence="7" key="2">
    <citation type="submission" date="2023-02" db="EMBL/GenBank/DDBJ databases">
        <authorList>
            <consortium name="DOE Joint Genome Institute"/>
            <person name="Mondo S.J."/>
            <person name="Chang Y."/>
            <person name="Wang Y."/>
            <person name="Ahrendt S."/>
            <person name="Andreopoulos W."/>
            <person name="Barry K."/>
            <person name="Beard J."/>
            <person name="Benny G.L."/>
            <person name="Blankenship S."/>
            <person name="Bonito G."/>
            <person name="Cuomo C."/>
            <person name="Desiro A."/>
            <person name="Gervers K.A."/>
            <person name="Hundley H."/>
            <person name="Kuo A."/>
            <person name="LaButti K."/>
            <person name="Lang B.F."/>
            <person name="Lipzen A."/>
            <person name="O'Donnell K."/>
            <person name="Pangilinan J."/>
            <person name="Reynolds N."/>
            <person name="Sandor L."/>
            <person name="Smith M.W."/>
            <person name="Tsang A."/>
            <person name="Grigoriev I.V."/>
            <person name="Stajich J.E."/>
            <person name="Spatafora J.W."/>
        </authorList>
    </citation>
    <scope>NUCLEOTIDE SEQUENCE</scope>
    <source>
        <strain evidence="7">RSA 2281</strain>
    </source>
</reference>
<dbReference type="InterPro" id="IPR005225">
    <property type="entry name" value="Small_GTP-bd"/>
</dbReference>
<evidence type="ECO:0008006" key="9">
    <source>
        <dbReference type="Google" id="ProtNLM"/>
    </source>
</evidence>
<dbReference type="Gene3D" id="3.30.230.10">
    <property type="match status" value="1"/>
</dbReference>
<dbReference type="Proteomes" id="UP001209540">
    <property type="component" value="Unassembled WGS sequence"/>
</dbReference>
<evidence type="ECO:0000256" key="4">
    <source>
        <dbReference type="SAM" id="MobiDB-lite"/>
    </source>
</evidence>
<evidence type="ECO:0000259" key="5">
    <source>
        <dbReference type="Pfam" id="PF00009"/>
    </source>
</evidence>
<feature type="region of interest" description="Disordered" evidence="4">
    <location>
        <begin position="713"/>
        <end position="733"/>
    </location>
</feature>
<dbReference type="InterPro" id="IPR014721">
    <property type="entry name" value="Ribsml_uS5_D2-typ_fold_subgr"/>
</dbReference>
<feature type="domain" description="Tr-type G" evidence="5">
    <location>
        <begin position="6"/>
        <end position="205"/>
    </location>
</feature>
<feature type="region of interest" description="Disordered" evidence="4">
    <location>
        <begin position="282"/>
        <end position="319"/>
    </location>
</feature>
<evidence type="ECO:0000313" key="7">
    <source>
        <dbReference type="EMBL" id="KAI9256632.1"/>
    </source>
</evidence>
<dbReference type="GO" id="GO:0005829">
    <property type="term" value="C:cytosol"/>
    <property type="evidence" value="ECO:0007669"/>
    <property type="project" value="TreeGrafter"/>
</dbReference>
<gene>
    <name evidence="7" type="ORF">BDA99DRAFT_516940</name>
</gene>
<dbReference type="PANTHER" id="PTHR42908">
    <property type="entry name" value="TRANSLATION ELONGATION FACTOR-RELATED"/>
    <property type="match status" value="1"/>
</dbReference>
<dbReference type="InterPro" id="IPR020568">
    <property type="entry name" value="Ribosomal_Su5_D2-typ_SF"/>
</dbReference>
<dbReference type="Gene3D" id="3.40.50.300">
    <property type="entry name" value="P-loop containing nucleotide triphosphate hydrolases"/>
    <property type="match status" value="1"/>
</dbReference>
<dbReference type="SUPFAM" id="SSF52540">
    <property type="entry name" value="P-loop containing nucleoside triphosphate hydrolases"/>
    <property type="match status" value="1"/>
</dbReference>
<protein>
    <recommendedName>
        <fullName evidence="9">Tr-type G domain-containing protein</fullName>
    </recommendedName>
</protein>
<dbReference type="InterPro" id="IPR027417">
    <property type="entry name" value="P-loop_NTPase"/>
</dbReference>
<dbReference type="GO" id="GO:0003924">
    <property type="term" value="F:GTPase activity"/>
    <property type="evidence" value="ECO:0007669"/>
    <property type="project" value="InterPro"/>
</dbReference>
<feature type="domain" description="Translation elongation factor EFG/EF2" evidence="6">
    <location>
        <begin position="749"/>
        <end position="827"/>
    </location>
</feature>
<dbReference type="GO" id="GO:0005525">
    <property type="term" value="F:GTP binding"/>
    <property type="evidence" value="ECO:0007669"/>
    <property type="project" value="UniProtKB-KW"/>
</dbReference>
<evidence type="ECO:0000259" key="6">
    <source>
        <dbReference type="Pfam" id="PF03764"/>
    </source>
</evidence>
<dbReference type="SUPFAM" id="SSF54211">
    <property type="entry name" value="Ribosomal protein S5 domain 2-like"/>
    <property type="match status" value="1"/>
</dbReference>
<dbReference type="Pfam" id="PF00009">
    <property type="entry name" value="GTP_EFTU"/>
    <property type="match status" value="1"/>
</dbReference>
<comment type="caution">
    <text evidence="7">The sequence shown here is derived from an EMBL/GenBank/DDBJ whole genome shotgun (WGS) entry which is preliminary data.</text>
</comment>
<feature type="compositionally biased region" description="Basic and acidic residues" evidence="4">
    <location>
        <begin position="282"/>
        <end position="316"/>
    </location>
</feature>
<name>A0AAD5K6B2_9FUNG</name>
<dbReference type="GO" id="GO:1990904">
    <property type="term" value="C:ribonucleoprotein complex"/>
    <property type="evidence" value="ECO:0007669"/>
    <property type="project" value="TreeGrafter"/>
</dbReference>
<comment type="function">
    <text evidence="3">Catalyzes the GTP-dependent ribosomal translocation step during translation elongation. During this step, the ribosome changes from the pre-translocational (PRE) to the post-translocational (POST) state as the newly formed A-site-bound peptidyl-tRNA and P-site-bound deacylated tRNA move to the P and E sites, respectively. Catalyzes the coordinated movement of the two tRNA molecules, the mRNA and conformational changes in the ribosome.</text>
</comment>
<keyword evidence="8" id="KW-1185">Reference proteome</keyword>
<dbReference type="EMBL" id="JAIXMP010000021">
    <property type="protein sequence ID" value="KAI9256632.1"/>
    <property type="molecule type" value="Genomic_DNA"/>
</dbReference>
<dbReference type="AlphaFoldDB" id="A0AAD5K6B2"/>
<dbReference type="Gene3D" id="3.90.1430.10">
    <property type="entry name" value="Yeast translation eEF2 (G' domain)"/>
    <property type="match status" value="1"/>
</dbReference>
<keyword evidence="1" id="KW-0547">Nucleotide-binding</keyword>
<keyword evidence="2" id="KW-0342">GTP-binding</keyword>
<dbReference type="PANTHER" id="PTHR42908:SF3">
    <property type="entry name" value="ELONGATION FACTOR-LIKE GTPASE 1"/>
    <property type="match status" value="1"/>
</dbReference>
<proteinExistence type="predicted"/>